<dbReference type="Gene3D" id="3.30.70.1170">
    <property type="entry name" value="Sun protein, domain 3"/>
    <property type="match status" value="1"/>
</dbReference>
<keyword evidence="4 5" id="KW-0694">RNA-binding</keyword>
<protein>
    <submittedName>
        <fullName evidence="7">SAM-dependent methyltransferase</fullName>
    </submittedName>
</protein>
<evidence type="ECO:0000259" key="6">
    <source>
        <dbReference type="PROSITE" id="PS51686"/>
    </source>
</evidence>
<feature type="binding site" evidence="5">
    <location>
        <position position="251"/>
    </location>
    <ligand>
        <name>S-adenosyl-L-methionine</name>
        <dbReference type="ChEBI" id="CHEBI:59789"/>
    </ligand>
</feature>
<evidence type="ECO:0000256" key="2">
    <source>
        <dbReference type="ARBA" id="ARBA00022679"/>
    </source>
</evidence>
<evidence type="ECO:0000313" key="7">
    <source>
        <dbReference type="EMBL" id="AQS48158.1"/>
    </source>
</evidence>
<dbReference type="EMBL" id="CP019437">
    <property type="protein sequence ID" value="AQS48158.1"/>
    <property type="molecule type" value="Genomic_DNA"/>
</dbReference>
<dbReference type="InterPro" id="IPR029063">
    <property type="entry name" value="SAM-dependent_MTases_sf"/>
</dbReference>
<dbReference type="PANTHER" id="PTHR22807">
    <property type="entry name" value="NOP2 YEAST -RELATED NOL1/NOP2/FMU SUN DOMAIN-CONTAINING"/>
    <property type="match status" value="1"/>
</dbReference>
<accession>A0ABM6IHG3</accession>
<organism evidence="7 8">
    <name type="scientific">Thioclava nitratireducens</name>
    <dbReference type="NCBI Taxonomy" id="1915078"/>
    <lineage>
        <taxon>Bacteria</taxon>
        <taxon>Pseudomonadati</taxon>
        <taxon>Pseudomonadota</taxon>
        <taxon>Alphaproteobacteria</taxon>
        <taxon>Rhodobacterales</taxon>
        <taxon>Paracoccaceae</taxon>
        <taxon>Thioclava</taxon>
    </lineage>
</organism>
<dbReference type="InterPro" id="IPR049560">
    <property type="entry name" value="MeTrfase_RsmB-F_NOP2_cat"/>
</dbReference>
<dbReference type="Pfam" id="PF01189">
    <property type="entry name" value="Methyltr_RsmB-F"/>
    <property type="match status" value="1"/>
</dbReference>
<keyword evidence="1 5" id="KW-0489">Methyltransferase</keyword>
<dbReference type="Proteomes" id="UP000185622">
    <property type="component" value="Chromosome"/>
</dbReference>
<keyword evidence="8" id="KW-1185">Reference proteome</keyword>
<dbReference type="PROSITE" id="PS51686">
    <property type="entry name" value="SAM_MT_RSMB_NOP"/>
    <property type="match status" value="1"/>
</dbReference>
<dbReference type="GO" id="GO:0032259">
    <property type="term" value="P:methylation"/>
    <property type="evidence" value="ECO:0007669"/>
    <property type="project" value="UniProtKB-KW"/>
</dbReference>
<keyword evidence="3 5" id="KW-0949">S-adenosyl-L-methionine</keyword>
<dbReference type="RefSeq" id="WP_075776498.1">
    <property type="nucleotide sequence ID" value="NZ_CP019437.1"/>
</dbReference>
<dbReference type="PANTHER" id="PTHR22807:SF53">
    <property type="entry name" value="RIBOSOMAL RNA SMALL SUBUNIT METHYLTRANSFERASE B-RELATED"/>
    <property type="match status" value="1"/>
</dbReference>
<feature type="active site" description="Nucleophile" evidence="5">
    <location>
        <position position="342"/>
    </location>
</feature>
<dbReference type="Gene3D" id="3.40.50.150">
    <property type="entry name" value="Vaccinia Virus protein VP39"/>
    <property type="match status" value="1"/>
</dbReference>
<dbReference type="GO" id="GO:0008168">
    <property type="term" value="F:methyltransferase activity"/>
    <property type="evidence" value="ECO:0007669"/>
    <property type="project" value="UniProtKB-KW"/>
</dbReference>
<evidence type="ECO:0000256" key="4">
    <source>
        <dbReference type="ARBA" id="ARBA00022884"/>
    </source>
</evidence>
<evidence type="ECO:0000313" key="8">
    <source>
        <dbReference type="Proteomes" id="UP000185622"/>
    </source>
</evidence>
<dbReference type="InterPro" id="IPR054728">
    <property type="entry name" value="RsmB-like_ferredoxin"/>
</dbReference>
<evidence type="ECO:0000256" key="1">
    <source>
        <dbReference type="ARBA" id="ARBA00022603"/>
    </source>
</evidence>
<feature type="binding site" evidence="5">
    <location>
        <position position="289"/>
    </location>
    <ligand>
        <name>S-adenosyl-L-methionine</name>
        <dbReference type="ChEBI" id="CHEBI:59789"/>
    </ligand>
</feature>
<dbReference type="Pfam" id="PF22458">
    <property type="entry name" value="RsmF-B_ferredox"/>
    <property type="match status" value="1"/>
</dbReference>
<dbReference type="PRINTS" id="PR02008">
    <property type="entry name" value="RCMTFAMILY"/>
</dbReference>
<evidence type="ECO:0000256" key="3">
    <source>
        <dbReference type="ARBA" id="ARBA00022691"/>
    </source>
</evidence>
<dbReference type="InterPro" id="IPR023267">
    <property type="entry name" value="RCMT"/>
</dbReference>
<feature type="domain" description="SAM-dependent MTase RsmB/NOP-type" evidence="6">
    <location>
        <begin position="137"/>
        <end position="386"/>
    </location>
</feature>
<proteinExistence type="inferred from homology"/>
<dbReference type="SUPFAM" id="SSF53335">
    <property type="entry name" value="S-adenosyl-L-methionine-dependent methyltransferases"/>
    <property type="match status" value="1"/>
</dbReference>
<name>A0ABM6IHG3_9RHOB</name>
<evidence type="ECO:0000256" key="5">
    <source>
        <dbReference type="PROSITE-ProRule" id="PRU01023"/>
    </source>
</evidence>
<comment type="similarity">
    <text evidence="5">Belongs to the class I-like SAM-binding methyltransferase superfamily. RsmB/NOP family.</text>
</comment>
<sequence>MTPAARYAAAIDILDRIQSGEVAERALTNWARSHRFAGSKDRAAIRDHVFDVLRCKASAALAGGGAAGRALVAGLLRLRGVDPATIFTGEGFAPDPLSEVERAALTHALPDDIAQLDWPDWLRDQLASDLGADFDAISEAMRARAPVFLRVNLAKTDRERAIAALAKDGIEATPHPLAATALELGAGARRIQQAAAYKDGLVELQDAASQAAIASAPLGPGERVLDYCAGGGGKSLALAAACPEALIAAHDIDAGRMRDLPARAKRAGAKVSLRAPGDPGTGYDLVLVDAPCSGSGTWRRTPDAKWRLSAARLSELVALQSEILDAARGFVAPGGRLVYMTCSLLTVENGAQIANFAMRHGCEVLSQRQITPLSGGDGFFVAHLQL</sequence>
<dbReference type="InterPro" id="IPR001678">
    <property type="entry name" value="MeTrfase_RsmB-F_NOP2_dom"/>
</dbReference>
<comment type="caution">
    <text evidence="5">Lacks conserved residue(s) required for the propagation of feature annotation.</text>
</comment>
<keyword evidence="2 5" id="KW-0808">Transferase</keyword>
<reference evidence="7 8" key="1">
    <citation type="submission" date="2017-01" db="EMBL/GenBank/DDBJ databases">
        <title>The complete genome sequence of a sulfur-oxidizing marine bacterium Thioclava sp. 25B10_4T.</title>
        <authorList>
            <person name="Liu Y."/>
            <person name="Lai Q."/>
            <person name="Shao Z."/>
        </authorList>
    </citation>
    <scope>NUCLEOTIDE SEQUENCE [LARGE SCALE GENOMIC DNA]</scope>
    <source>
        <strain evidence="7 8">25B10_4</strain>
    </source>
</reference>
<gene>
    <name evidence="7" type="ORF">BMG03_10365</name>
</gene>